<proteinExistence type="predicted"/>
<dbReference type="EMBL" id="CZBY01000005">
    <property type="protein sequence ID" value="CUQ84476.1"/>
    <property type="molecule type" value="Genomic_DNA"/>
</dbReference>
<dbReference type="Proteomes" id="UP000095662">
    <property type="component" value="Unassembled WGS sequence"/>
</dbReference>
<name>A0A174ZK05_9FIRM</name>
<evidence type="ECO:0000313" key="1">
    <source>
        <dbReference type="EMBL" id="CUQ84476.1"/>
    </source>
</evidence>
<dbReference type="STRING" id="39492.ERS852540_00886"/>
<accession>A0A174ZK05</accession>
<protein>
    <submittedName>
        <fullName evidence="1">Uncharacterized protein</fullName>
    </submittedName>
</protein>
<organism evidence="1 2">
    <name type="scientific">[Eubacterium] siraeum</name>
    <dbReference type="NCBI Taxonomy" id="39492"/>
    <lineage>
        <taxon>Bacteria</taxon>
        <taxon>Bacillati</taxon>
        <taxon>Bacillota</taxon>
        <taxon>Clostridia</taxon>
        <taxon>Eubacteriales</taxon>
        <taxon>Oscillospiraceae</taxon>
        <taxon>Oscillospiraceae incertae sedis</taxon>
    </lineage>
</organism>
<evidence type="ECO:0000313" key="2">
    <source>
        <dbReference type="Proteomes" id="UP000095662"/>
    </source>
</evidence>
<dbReference type="AlphaFoldDB" id="A0A174ZK05"/>
<sequence>MTRDELKEQIDELMREYADEEIDGATYAQKMMKLTTSAQNDNDEE</sequence>
<reference evidence="1 2" key="1">
    <citation type="submission" date="2015-09" db="EMBL/GenBank/DDBJ databases">
        <authorList>
            <consortium name="Pathogen Informatics"/>
        </authorList>
    </citation>
    <scope>NUCLEOTIDE SEQUENCE [LARGE SCALE GENOMIC DNA]</scope>
    <source>
        <strain evidence="1 2">2789STDY5834928</strain>
    </source>
</reference>
<gene>
    <name evidence="1" type="ORF">ERS852540_00886</name>
</gene>